<reference evidence="2 4" key="2">
    <citation type="submission" date="2024-07" db="EMBL/GenBank/DDBJ databases">
        <title>Genomic Encyclopedia of Type Strains, Phase V (KMG-V): Genome sequencing to study the core and pangenomes of soil and plant-associated prokaryotes.</title>
        <authorList>
            <person name="Whitman W."/>
        </authorList>
    </citation>
    <scope>NUCLEOTIDE SEQUENCE [LARGE SCALE GENOMIC DNA]</scope>
    <source>
        <strain evidence="2 4">USDA 415</strain>
    </source>
</reference>
<evidence type="ECO:0000313" key="3">
    <source>
        <dbReference type="Proteomes" id="UP000673383"/>
    </source>
</evidence>
<organism evidence="1 3">
    <name type="scientific">Bradyrhizobium elkanii</name>
    <dbReference type="NCBI Taxonomy" id="29448"/>
    <lineage>
        <taxon>Bacteria</taxon>
        <taxon>Pseudomonadati</taxon>
        <taxon>Pseudomonadota</taxon>
        <taxon>Alphaproteobacteria</taxon>
        <taxon>Hyphomicrobiales</taxon>
        <taxon>Nitrobacteraceae</taxon>
        <taxon>Bradyrhizobium</taxon>
    </lineage>
</organism>
<evidence type="ECO:0000313" key="1">
    <source>
        <dbReference type="EMBL" id="MBP1297005.1"/>
    </source>
</evidence>
<dbReference type="EMBL" id="JBGBZA010000002">
    <property type="protein sequence ID" value="MEY9317639.1"/>
    <property type="molecule type" value="Genomic_DNA"/>
</dbReference>
<reference evidence="1" key="1">
    <citation type="submission" date="2021-02" db="EMBL/GenBank/DDBJ databases">
        <title>Genomic Encyclopedia of Type Strains, Phase IV (KMG-V): Genome sequencing to study the core and pangenomes of soil and plant-associated prokaryotes.</title>
        <authorList>
            <person name="Whitman W."/>
        </authorList>
    </citation>
    <scope>NUCLEOTIDE SEQUENCE</scope>
    <source>
        <strain evidence="1">USDA 406</strain>
    </source>
</reference>
<dbReference type="Proteomes" id="UP000673383">
    <property type="component" value="Unassembled WGS sequence"/>
</dbReference>
<dbReference type="RefSeq" id="WP_028340917.1">
    <property type="nucleotide sequence ID" value="NZ_CP126026.1"/>
</dbReference>
<gene>
    <name evidence="2" type="ORF">ABIF29_004438</name>
    <name evidence="1" type="ORF">JOH49_006758</name>
</gene>
<evidence type="ECO:0000313" key="4">
    <source>
        <dbReference type="Proteomes" id="UP001565471"/>
    </source>
</evidence>
<keyword evidence="4" id="KW-1185">Reference proteome</keyword>
<protein>
    <submittedName>
        <fullName evidence="1">Uncharacterized protein</fullName>
    </submittedName>
</protein>
<proteinExistence type="predicted"/>
<dbReference type="Proteomes" id="UP001565471">
    <property type="component" value="Unassembled WGS sequence"/>
</dbReference>
<name>A0A8I2C3W8_BRAEL</name>
<dbReference type="EMBL" id="JAFICZ010000001">
    <property type="protein sequence ID" value="MBP1297005.1"/>
    <property type="molecule type" value="Genomic_DNA"/>
</dbReference>
<evidence type="ECO:0000313" key="2">
    <source>
        <dbReference type="EMBL" id="MEY9317639.1"/>
    </source>
</evidence>
<sequence>MSDTETTVLDISPGALSDYYDWLKQAAAGDILVYWTGHLQIDRQVEIPETDVLRTVERMNIAQLNVIADRILKDAREGQILLSQKRVHYGCYEYRATRRRQMYGNAAVANDQLVPA</sequence>
<accession>A0A8I2C3W8</accession>
<dbReference type="AlphaFoldDB" id="A0A8I2C3W8"/>
<comment type="caution">
    <text evidence="1">The sequence shown here is derived from an EMBL/GenBank/DDBJ whole genome shotgun (WGS) entry which is preliminary data.</text>
</comment>